<sequence>MPSRSSSSRRQTMATLNPMSTTNSSRRQTIDPSSAVGSTSKSRPPRGRKSMIPSVGRENLNPATPQSARPMKHSTSTGNHRRRSSIGGDRRQSLVPPSMPARTDPRPLSDRSYQQECAKRLLDFLSKSNYDHPISPKSLRSPSGKDFMNIVTFMLRLVDPNFHKDSSMKVEDEISMSFRAMGYPFTVSKTILVAAGSPHSWSTLLAALTWLMERIECMENCKDDDDDPGQFESVEELEAKTDKAFFKYLSAAYTAFLRGDEKETEDLENALGDRFERDDELIAQEIQIMDDKNGVVLEELTELERAEEDLQHHITRREDLVQSLEGLGDVMTPMSDELEERERQKSELTNKLEETNRQLERVTSRIEELKASIDSQELSVEDTMKMKNELKGIEEAYDRTITLRDQRRKALWDIDDELKKSWNDLETVLSDYNAQLSELNLLPLVSAKSINMRASLDKAAVDDADTAKLIGVDLVSSVIPALSSSKQQYNEKLSESKWKYQEALDKLESSEEGFTESHDKLKIIDAKIGKCEETLQAERNANDGKLAVRVREALSMETRVAALRDPVALEEQMAQYERQCTELESLRQKHEEQNIARKRDVSGEIQRACNAIMEYDERCSKQISEIHKYRNDVEGAMGELNVPENRLS</sequence>
<dbReference type="InterPro" id="IPR005550">
    <property type="entry name" value="Kinetochore_Ndc80"/>
</dbReference>
<evidence type="ECO:0000256" key="11">
    <source>
        <dbReference type="SAM" id="Coils"/>
    </source>
</evidence>
<dbReference type="Pfam" id="PF03801">
    <property type="entry name" value="Ndc80_HEC"/>
    <property type="match status" value="1"/>
</dbReference>
<evidence type="ECO:0000256" key="4">
    <source>
        <dbReference type="ARBA" id="ARBA00022776"/>
    </source>
</evidence>
<organism evidence="14 15">
    <name type="scientific">Cylindrotheca closterium</name>
    <dbReference type="NCBI Taxonomy" id="2856"/>
    <lineage>
        <taxon>Eukaryota</taxon>
        <taxon>Sar</taxon>
        <taxon>Stramenopiles</taxon>
        <taxon>Ochrophyta</taxon>
        <taxon>Bacillariophyta</taxon>
        <taxon>Bacillariophyceae</taxon>
        <taxon>Bacillariophycidae</taxon>
        <taxon>Bacillariales</taxon>
        <taxon>Bacillariaceae</taxon>
        <taxon>Cylindrotheca</taxon>
    </lineage>
</organism>
<dbReference type="GO" id="GO:0005634">
    <property type="term" value="C:nucleus"/>
    <property type="evidence" value="ECO:0007669"/>
    <property type="project" value="UniProtKB-SubCell"/>
</dbReference>
<dbReference type="InterPro" id="IPR038273">
    <property type="entry name" value="Ndc80_sf"/>
</dbReference>
<evidence type="ECO:0000256" key="7">
    <source>
        <dbReference type="ARBA" id="ARBA00023242"/>
    </source>
</evidence>
<comment type="subunit">
    <text evidence="10">Component of the NDC80 complex.</text>
</comment>
<evidence type="ECO:0000256" key="10">
    <source>
        <dbReference type="RuleBase" id="RU368072"/>
    </source>
</evidence>
<feature type="domain" description="Kinetochore protein Ndc80 CH" evidence="13">
    <location>
        <begin position="85"/>
        <end position="220"/>
    </location>
</feature>
<accession>A0AAD2FSU2</accession>
<dbReference type="Gene3D" id="1.10.418.30">
    <property type="entry name" value="Ncd80 complex, Ncd80 subunit"/>
    <property type="match status" value="1"/>
</dbReference>
<evidence type="ECO:0000259" key="13">
    <source>
        <dbReference type="Pfam" id="PF03801"/>
    </source>
</evidence>
<evidence type="ECO:0000256" key="2">
    <source>
        <dbReference type="ARBA" id="ARBA00022454"/>
    </source>
</evidence>
<keyword evidence="9 10" id="KW-0137">Centromere</keyword>
<name>A0AAD2FSU2_9STRA</name>
<keyword evidence="2 10" id="KW-0158">Chromosome</keyword>
<dbReference type="PANTHER" id="PTHR10643:SF2">
    <property type="entry name" value="KINETOCHORE PROTEIN NDC80 HOMOLOG"/>
    <property type="match status" value="1"/>
</dbReference>
<feature type="compositionally biased region" description="Polar residues" evidence="12">
    <location>
        <begin position="61"/>
        <end position="78"/>
    </location>
</feature>
<feature type="compositionally biased region" description="Polar residues" evidence="12">
    <location>
        <begin position="1"/>
        <end position="42"/>
    </location>
</feature>
<comment type="subcellular location">
    <subcellularLocation>
        <location evidence="10">Chromosome</location>
        <location evidence="10">Centromere</location>
        <location evidence="10">Kinetochore</location>
    </subcellularLocation>
    <subcellularLocation>
        <location evidence="10">Nucleus</location>
    </subcellularLocation>
</comment>
<evidence type="ECO:0000256" key="8">
    <source>
        <dbReference type="ARBA" id="ARBA00023306"/>
    </source>
</evidence>
<reference evidence="14" key="1">
    <citation type="submission" date="2023-08" db="EMBL/GenBank/DDBJ databases">
        <authorList>
            <person name="Audoor S."/>
            <person name="Bilcke G."/>
        </authorList>
    </citation>
    <scope>NUCLEOTIDE SEQUENCE</scope>
</reference>
<comment type="similarity">
    <text evidence="1 10">Belongs to the NDC80/HEC1 family.</text>
</comment>
<dbReference type="Proteomes" id="UP001295423">
    <property type="component" value="Unassembled WGS sequence"/>
</dbReference>
<dbReference type="EMBL" id="CAKOGP040001803">
    <property type="protein sequence ID" value="CAJ1952418.1"/>
    <property type="molecule type" value="Genomic_DNA"/>
</dbReference>
<evidence type="ECO:0000313" key="15">
    <source>
        <dbReference type="Proteomes" id="UP001295423"/>
    </source>
</evidence>
<feature type="region of interest" description="Disordered" evidence="12">
    <location>
        <begin position="1"/>
        <end position="113"/>
    </location>
</feature>
<dbReference type="GO" id="GO:0031262">
    <property type="term" value="C:Ndc80 complex"/>
    <property type="evidence" value="ECO:0007669"/>
    <property type="project" value="UniProtKB-UniRule"/>
</dbReference>
<evidence type="ECO:0000313" key="14">
    <source>
        <dbReference type="EMBL" id="CAJ1952418.1"/>
    </source>
</evidence>
<comment type="function">
    <text evidence="10">Acts as a component of the essential kinetochore-associated NDC80 complex, which is required for chromosome segregation and spindle checkpoint activity.</text>
</comment>
<comment type="caution">
    <text evidence="14">The sequence shown here is derived from an EMBL/GenBank/DDBJ whole genome shotgun (WGS) entry which is preliminary data.</text>
</comment>
<dbReference type="GO" id="GO:0051315">
    <property type="term" value="P:attachment of mitotic spindle microtubules to kinetochore"/>
    <property type="evidence" value="ECO:0007669"/>
    <property type="project" value="UniProtKB-UniRule"/>
</dbReference>
<evidence type="ECO:0000256" key="9">
    <source>
        <dbReference type="ARBA" id="ARBA00023328"/>
    </source>
</evidence>
<keyword evidence="15" id="KW-1185">Reference proteome</keyword>
<evidence type="ECO:0000256" key="3">
    <source>
        <dbReference type="ARBA" id="ARBA00022618"/>
    </source>
</evidence>
<feature type="coiled-coil region" evidence="11">
    <location>
        <begin position="303"/>
        <end position="379"/>
    </location>
</feature>
<keyword evidence="4 10" id="KW-0498">Mitosis</keyword>
<proteinExistence type="inferred from homology"/>
<keyword evidence="5 10" id="KW-0995">Kinetochore</keyword>
<dbReference type="PANTHER" id="PTHR10643">
    <property type="entry name" value="KINETOCHORE PROTEIN NDC80"/>
    <property type="match status" value="1"/>
</dbReference>
<evidence type="ECO:0000256" key="1">
    <source>
        <dbReference type="ARBA" id="ARBA00007050"/>
    </source>
</evidence>
<keyword evidence="8 10" id="KW-0131">Cell cycle</keyword>
<evidence type="ECO:0000256" key="6">
    <source>
        <dbReference type="ARBA" id="ARBA00023054"/>
    </source>
</evidence>
<dbReference type="AlphaFoldDB" id="A0AAD2FSU2"/>
<dbReference type="GO" id="GO:0051301">
    <property type="term" value="P:cell division"/>
    <property type="evidence" value="ECO:0007669"/>
    <property type="project" value="UniProtKB-UniRule"/>
</dbReference>
<keyword evidence="3 10" id="KW-0132">Cell division</keyword>
<gene>
    <name evidence="14" type="ORF">CYCCA115_LOCUS13543</name>
</gene>
<keyword evidence="7 10" id="KW-0539">Nucleus</keyword>
<evidence type="ECO:0000256" key="12">
    <source>
        <dbReference type="SAM" id="MobiDB-lite"/>
    </source>
</evidence>
<protein>
    <recommendedName>
        <fullName evidence="10">Kinetochore protein NDC80</fullName>
    </recommendedName>
</protein>
<evidence type="ECO:0000256" key="5">
    <source>
        <dbReference type="ARBA" id="ARBA00022838"/>
    </source>
</evidence>
<dbReference type="InterPro" id="IPR055260">
    <property type="entry name" value="Ndc80_CH"/>
</dbReference>
<keyword evidence="6 11" id="KW-0175">Coiled coil</keyword>